<evidence type="ECO:0000256" key="1">
    <source>
        <dbReference type="SAM" id="Phobius"/>
    </source>
</evidence>
<dbReference type="Proteomes" id="UP000636453">
    <property type="component" value="Unassembled WGS sequence"/>
</dbReference>
<keyword evidence="1" id="KW-0812">Transmembrane</keyword>
<dbReference type="InterPro" id="IPR029044">
    <property type="entry name" value="Nucleotide-diphossugar_trans"/>
</dbReference>
<evidence type="ECO:0000313" key="4">
    <source>
        <dbReference type="Proteomes" id="UP000636453"/>
    </source>
</evidence>
<gene>
    <name evidence="3" type="ORF">GCM10007167_24000</name>
</gene>
<dbReference type="Pfam" id="PF00535">
    <property type="entry name" value="Glycos_transf_2"/>
    <property type="match status" value="1"/>
</dbReference>
<keyword evidence="1" id="KW-0472">Membrane</keyword>
<protein>
    <recommendedName>
        <fullName evidence="2">Glycosyltransferase 2-like domain-containing protein</fullName>
    </recommendedName>
</protein>
<dbReference type="EMBL" id="BNCF01000015">
    <property type="protein sequence ID" value="GHE41263.1"/>
    <property type="molecule type" value="Genomic_DNA"/>
</dbReference>
<dbReference type="AlphaFoldDB" id="A0A918Z9K0"/>
<dbReference type="SUPFAM" id="SSF53448">
    <property type="entry name" value="Nucleotide-diphospho-sugar transferases"/>
    <property type="match status" value="1"/>
</dbReference>
<dbReference type="InterPro" id="IPR001173">
    <property type="entry name" value="Glyco_trans_2-like"/>
</dbReference>
<accession>A0A918Z9K0</accession>
<keyword evidence="1" id="KW-1133">Transmembrane helix</keyword>
<sequence>MSQRNPVESMVPAATRPLPRVAVVVPAYRVTRHVLGVLAAMPAAVWRIYVVDDACPDGSGDLVERECDDPRVVVVRNPRNLGVGGAVLAGYRRAVEEGAGIIVKIDGDGQMDPAMLPRFVAPIVAGYADYTKGNRFYDLRHIGRMPGVRLFGNAVLSFMAKISTGYWDIFDPTNGYTAIDARLAALLPYERISQRYFFETDLLFRLGTYRAVVVDVPMDARYADEVSNLRIGSVLGEFLRKHLRNLCKRIFYNYFLRDLSIASLELLAGIAMLAFGVAYGGWHWWQALASGSATPIGTVMLAVLPVLVGLQLTLAFLAYDIAAVPRLPVSVRLGERVSAESD</sequence>
<reference evidence="3" key="1">
    <citation type="journal article" date="2014" name="Int. J. Syst. Evol. Microbiol.">
        <title>Complete genome sequence of Corynebacterium casei LMG S-19264T (=DSM 44701T), isolated from a smear-ripened cheese.</title>
        <authorList>
            <consortium name="US DOE Joint Genome Institute (JGI-PGF)"/>
            <person name="Walter F."/>
            <person name="Albersmeier A."/>
            <person name="Kalinowski J."/>
            <person name="Ruckert C."/>
        </authorList>
    </citation>
    <scope>NUCLEOTIDE SEQUENCE</scope>
    <source>
        <strain evidence="3">KCTC 32020</strain>
    </source>
</reference>
<feature type="domain" description="Glycosyltransferase 2-like" evidence="2">
    <location>
        <begin position="23"/>
        <end position="180"/>
    </location>
</feature>
<evidence type="ECO:0000259" key="2">
    <source>
        <dbReference type="Pfam" id="PF00535"/>
    </source>
</evidence>
<organism evidence="3 4">
    <name type="scientific">Vulcaniibacterium thermophilum</name>
    <dbReference type="NCBI Taxonomy" id="1169913"/>
    <lineage>
        <taxon>Bacteria</taxon>
        <taxon>Pseudomonadati</taxon>
        <taxon>Pseudomonadota</taxon>
        <taxon>Gammaproteobacteria</taxon>
        <taxon>Lysobacterales</taxon>
        <taxon>Lysobacteraceae</taxon>
        <taxon>Vulcaniibacterium</taxon>
    </lineage>
</organism>
<reference evidence="3" key="2">
    <citation type="submission" date="2020-09" db="EMBL/GenBank/DDBJ databases">
        <authorList>
            <person name="Sun Q."/>
            <person name="Kim S."/>
        </authorList>
    </citation>
    <scope>NUCLEOTIDE SEQUENCE</scope>
    <source>
        <strain evidence="3">KCTC 32020</strain>
    </source>
</reference>
<dbReference type="PANTHER" id="PTHR48090">
    <property type="entry name" value="UNDECAPRENYL-PHOSPHATE 4-DEOXY-4-FORMAMIDO-L-ARABINOSE TRANSFERASE-RELATED"/>
    <property type="match status" value="1"/>
</dbReference>
<feature type="transmembrane region" description="Helical" evidence="1">
    <location>
        <begin position="299"/>
        <end position="322"/>
    </location>
</feature>
<dbReference type="RefSeq" id="WP_229814961.1">
    <property type="nucleotide sequence ID" value="NZ_BNCF01000015.1"/>
</dbReference>
<dbReference type="Gene3D" id="3.90.550.10">
    <property type="entry name" value="Spore Coat Polysaccharide Biosynthesis Protein SpsA, Chain A"/>
    <property type="match status" value="1"/>
</dbReference>
<dbReference type="InterPro" id="IPR050256">
    <property type="entry name" value="Glycosyltransferase_2"/>
</dbReference>
<dbReference type="CDD" id="cd04179">
    <property type="entry name" value="DPM_DPG-synthase_like"/>
    <property type="match status" value="1"/>
</dbReference>
<proteinExistence type="predicted"/>
<dbReference type="PANTHER" id="PTHR48090:SF6">
    <property type="entry name" value="SLR5056 PROTEIN"/>
    <property type="match status" value="1"/>
</dbReference>
<keyword evidence="4" id="KW-1185">Reference proteome</keyword>
<evidence type="ECO:0000313" key="3">
    <source>
        <dbReference type="EMBL" id="GHE41263.1"/>
    </source>
</evidence>
<feature type="transmembrane region" description="Helical" evidence="1">
    <location>
        <begin position="259"/>
        <end position="279"/>
    </location>
</feature>
<comment type="caution">
    <text evidence="3">The sequence shown here is derived from an EMBL/GenBank/DDBJ whole genome shotgun (WGS) entry which is preliminary data.</text>
</comment>
<name>A0A918Z9K0_9GAMM</name>